<organism evidence="5 6">
    <name type="scientific">Vibrio maritimus</name>
    <dbReference type="NCBI Taxonomy" id="990268"/>
    <lineage>
        <taxon>Bacteria</taxon>
        <taxon>Pseudomonadati</taxon>
        <taxon>Pseudomonadota</taxon>
        <taxon>Gammaproteobacteria</taxon>
        <taxon>Vibrionales</taxon>
        <taxon>Vibrionaceae</taxon>
        <taxon>Vibrio</taxon>
    </lineage>
</organism>
<dbReference type="SUPFAM" id="SSF52317">
    <property type="entry name" value="Class I glutamine amidotransferase-like"/>
    <property type="match status" value="1"/>
</dbReference>
<comment type="caution">
    <text evidence="5">The sequence shown here is derived from an EMBL/GenBank/DDBJ whole genome shotgun (WGS) entry which is preliminary data.</text>
</comment>
<dbReference type="InterPro" id="IPR002818">
    <property type="entry name" value="DJ-1/PfpI"/>
</dbReference>
<evidence type="ECO:0000256" key="2">
    <source>
        <dbReference type="ARBA" id="ARBA00023239"/>
    </source>
</evidence>
<dbReference type="InterPro" id="IPR029062">
    <property type="entry name" value="Class_I_gatase-like"/>
</dbReference>
<dbReference type="CDD" id="cd03141">
    <property type="entry name" value="GATase1_Hsp31_like"/>
    <property type="match status" value="1"/>
</dbReference>
<reference evidence="5 6" key="1">
    <citation type="submission" date="2014-09" db="EMBL/GenBank/DDBJ databases">
        <title>Vibrio maritimus JCM 19240. (C210) whole genome shotgun sequence.</title>
        <authorList>
            <person name="Sawabe T."/>
            <person name="Meirelles P."/>
            <person name="Nakanishi M."/>
            <person name="Sayaka M."/>
            <person name="Hattori M."/>
            <person name="Ohkuma M."/>
        </authorList>
    </citation>
    <scope>NUCLEOTIDE SEQUENCE [LARGE SCALE GENOMIC DNA]</scope>
    <source>
        <strain evidence="5 6">JCM 19240</strain>
    </source>
</reference>
<dbReference type="PANTHER" id="PTHR48094">
    <property type="entry name" value="PROTEIN/NUCLEIC ACID DEGLYCASE DJ-1-RELATED"/>
    <property type="match status" value="1"/>
</dbReference>
<protein>
    <submittedName>
        <fullName evidence="5">ThiJ/PfpI family protein</fullName>
    </submittedName>
</protein>
<dbReference type="Proteomes" id="UP000029224">
    <property type="component" value="Unassembled WGS sequence"/>
</dbReference>
<evidence type="ECO:0000256" key="3">
    <source>
        <dbReference type="ARBA" id="ARBA00038493"/>
    </source>
</evidence>
<dbReference type="Gene3D" id="3.40.50.880">
    <property type="match status" value="1"/>
</dbReference>
<dbReference type="GO" id="GO:0005737">
    <property type="term" value="C:cytoplasm"/>
    <property type="evidence" value="ECO:0007669"/>
    <property type="project" value="TreeGrafter"/>
</dbReference>
<comment type="similarity">
    <text evidence="3">Belongs to the peptidase C56 family. HSP31-like subfamily.</text>
</comment>
<keyword evidence="2" id="KW-0456">Lyase</keyword>
<evidence type="ECO:0000313" key="5">
    <source>
        <dbReference type="EMBL" id="GAL33542.1"/>
    </source>
</evidence>
<dbReference type="Pfam" id="PF01965">
    <property type="entry name" value="DJ-1_PfpI"/>
    <property type="match status" value="1"/>
</dbReference>
<accession>A0A090TR04</accession>
<dbReference type="InterPro" id="IPR050325">
    <property type="entry name" value="Prot/Nucl_acid_deglycase"/>
</dbReference>
<dbReference type="PANTHER" id="PTHR48094:SF11">
    <property type="entry name" value="GLUTATHIONE-INDEPENDENT GLYOXALASE HSP31-RELATED"/>
    <property type="match status" value="1"/>
</dbReference>
<reference evidence="5 6" key="2">
    <citation type="submission" date="2014-09" db="EMBL/GenBank/DDBJ databases">
        <authorList>
            <consortium name="NBRP consortium"/>
            <person name="Sawabe T."/>
            <person name="Meirelles P."/>
            <person name="Nakanishi M."/>
            <person name="Sayaka M."/>
            <person name="Hattori M."/>
            <person name="Ohkuma M."/>
        </authorList>
    </citation>
    <scope>NUCLEOTIDE SEQUENCE [LARGE SCALE GENOMIC DNA]</scope>
    <source>
        <strain evidence="5 6">JCM 19240</strain>
    </source>
</reference>
<gene>
    <name evidence="5" type="ORF">JCM19240_2238</name>
</gene>
<evidence type="ECO:0000313" key="6">
    <source>
        <dbReference type="Proteomes" id="UP000029224"/>
    </source>
</evidence>
<sequence>MGETEHKTGFWLEEFAAPYYVFKDAGLHITLCSPAGGHPPVDPNSQLDEQQTPATQRFEADEVAKTHLTNTLRLVEVRAADYDAVFYPGGHGPLWDLTCDPDSVTLIDDFYTAHKPIGAVCHAAGVLINAANEDESPMVEGKQVTGFSNGEEQAVGLTDIVPFSLQDELVKRGASFSKAPDWQEYVVVDGLLVTGQNPASSEAAAKALIKLLATH</sequence>
<keyword evidence="6" id="KW-1185">Reference proteome</keyword>
<dbReference type="AlphaFoldDB" id="A0A090TR04"/>
<evidence type="ECO:0000256" key="1">
    <source>
        <dbReference type="ARBA" id="ARBA00023016"/>
    </source>
</evidence>
<proteinExistence type="inferred from homology"/>
<dbReference type="GO" id="GO:0019172">
    <property type="term" value="F:glyoxalase III activity"/>
    <property type="evidence" value="ECO:0007669"/>
    <property type="project" value="TreeGrafter"/>
</dbReference>
<keyword evidence="1" id="KW-0346">Stress response</keyword>
<evidence type="ECO:0000259" key="4">
    <source>
        <dbReference type="Pfam" id="PF01965"/>
    </source>
</evidence>
<dbReference type="GO" id="GO:0019243">
    <property type="term" value="P:methylglyoxal catabolic process to D-lactate via S-lactoyl-glutathione"/>
    <property type="evidence" value="ECO:0007669"/>
    <property type="project" value="TreeGrafter"/>
</dbReference>
<dbReference type="EMBL" id="BBMT01000003">
    <property type="protein sequence ID" value="GAL33542.1"/>
    <property type="molecule type" value="Genomic_DNA"/>
</dbReference>
<name>A0A090TR04_9VIBR</name>
<feature type="domain" description="DJ-1/PfpI" evidence="4">
    <location>
        <begin position="13"/>
        <end position="210"/>
    </location>
</feature>